<evidence type="ECO:0000313" key="3">
    <source>
        <dbReference type="Proteomes" id="UP000604046"/>
    </source>
</evidence>
<dbReference type="AlphaFoldDB" id="A0A812RRY2"/>
<dbReference type="InterPro" id="IPR036291">
    <property type="entry name" value="NAD(P)-bd_dom_sf"/>
</dbReference>
<dbReference type="Gene3D" id="3.40.50.720">
    <property type="entry name" value="NAD(P)-binding Rossmann-like Domain"/>
    <property type="match status" value="1"/>
</dbReference>
<evidence type="ECO:0000313" key="2">
    <source>
        <dbReference type="EMBL" id="CAE7453881.1"/>
    </source>
</evidence>
<keyword evidence="3" id="KW-1185">Reference proteome</keyword>
<dbReference type="EMBL" id="CAJNDS010002374">
    <property type="protein sequence ID" value="CAE7453881.1"/>
    <property type="molecule type" value="Genomic_DNA"/>
</dbReference>
<feature type="domain" description="Enoyl reductase (ER)" evidence="1">
    <location>
        <begin position="33"/>
        <end position="313"/>
    </location>
</feature>
<evidence type="ECO:0000259" key="1">
    <source>
        <dbReference type="SMART" id="SM00829"/>
    </source>
</evidence>
<dbReference type="SUPFAM" id="SSF51735">
    <property type="entry name" value="NAD(P)-binding Rossmann-fold domains"/>
    <property type="match status" value="1"/>
</dbReference>
<organism evidence="2 3">
    <name type="scientific">Symbiodinium natans</name>
    <dbReference type="NCBI Taxonomy" id="878477"/>
    <lineage>
        <taxon>Eukaryota</taxon>
        <taxon>Sar</taxon>
        <taxon>Alveolata</taxon>
        <taxon>Dinophyceae</taxon>
        <taxon>Suessiales</taxon>
        <taxon>Symbiodiniaceae</taxon>
        <taxon>Symbiodinium</taxon>
    </lineage>
</organism>
<dbReference type="OrthoDB" id="10551924at2759"/>
<protein>
    <submittedName>
        <fullName evidence="2">PpsC protein</fullName>
    </submittedName>
</protein>
<dbReference type="Proteomes" id="UP000604046">
    <property type="component" value="Unassembled WGS sequence"/>
</dbReference>
<dbReference type="Pfam" id="PF13602">
    <property type="entry name" value="ADH_zinc_N_2"/>
    <property type="match status" value="1"/>
</dbReference>
<proteinExistence type="predicted"/>
<reference evidence="2" key="1">
    <citation type="submission" date="2021-02" db="EMBL/GenBank/DDBJ databases">
        <authorList>
            <person name="Dougan E. K."/>
            <person name="Rhodes N."/>
            <person name="Thang M."/>
            <person name="Chan C."/>
        </authorList>
    </citation>
    <scope>NUCLEOTIDE SEQUENCE</scope>
</reference>
<gene>
    <name evidence="2" type="primary">ppsC</name>
    <name evidence="2" type="ORF">SNAT2548_LOCUS24920</name>
</gene>
<dbReference type="Gene3D" id="3.90.180.10">
    <property type="entry name" value="Medium-chain alcohol dehydrogenases, catalytic domain"/>
    <property type="match status" value="1"/>
</dbReference>
<dbReference type="SMART" id="SM00829">
    <property type="entry name" value="PKS_ER"/>
    <property type="match status" value="1"/>
</dbReference>
<name>A0A812RRY2_9DINO</name>
<sequence>MRCGDRVFGLAAGSLRHGPSALCPFLSYIDASGSLAALIPQGQSYASMASLPTVALLRGLRFVCAFLPTVSAALELGRVLPGDFVAVQAGAGIELSPCARACCQMNSSSPDILTILNCLEGGTGALCLAAMRRRGAAMLATAGSAKKQCFLRLRRGISRVTSSRSGDVQLSTQLNRRRGGVDERFVRDFLAFLPEHCLGADFLLNSLTHDDFIPRGLSVLAPGGRFVELGKLRVWSAQSVQHFRRDVIHATMLLDARVAGAAPSLAKELRAIAAAVQAIHPSIFHEKTLAGVLCPAEAFQLLQSARQVGKARVQRMLRSHCARCLCLERWS</sequence>
<accession>A0A812RRY2</accession>
<comment type="caution">
    <text evidence="2">The sequence shown here is derived from an EMBL/GenBank/DDBJ whole genome shotgun (WGS) entry which is preliminary data.</text>
</comment>
<dbReference type="InterPro" id="IPR020843">
    <property type="entry name" value="ER"/>
</dbReference>
<dbReference type="GO" id="GO:0016491">
    <property type="term" value="F:oxidoreductase activity"/>
    <property type="evidence" value="ECO:0007669"/>
    <property type="project" value="InterPro"/>
</dbReference>